<name>C1F147_ACIC5</name>
<dbReference type="KEGG" id="aca:ACP_0551"/>
<dbReference type="RefSeq" id="WP_012680938.1">
    <property type="nucleotide sequence ID" value="NC_012483.1"/>
</dbReference>
<dbReference type="Proteomes" id="UP000002207">
    <property type="component" value="Chromosome"/>
</dbReference>
<dbReference type="GO" id="GO:0005975">
    <property type="term" value="P:carbohydrate metabolic process"/>
    <property type="evidence" value="ECO:0007669"/>
    <property type="project" value="InterPro"/>
</dbReference>
<dbReference type="InterPro" id="IPR012341">
    <property type="entry name" value="6hp_glycosidase-like_sf"/>
</dbReference>
<dbReference type="GO" id="GO:0016787">
    <property type="term" value="F:hydrolase activity"/>
    <property type="evidence" value="ECO:0007669"/>
    <property type="project" value="UniProtKB-KW"/>
</dbReference>
<dbReference type="InterPro" id="IPR008928">
    <property type="entry name" value="6-hairpin_glycosidase_sf"/>
</dbReference>
<sequence length="442" mass="50259">MSIDIKEFSHVRLGPYFTLACELQPERRKIIPYTRSSRPSFVQLQYRSRWIASLALTLVAASGAAFAQQNISARAQVGIRNDIARHFGTAPADAGPKAHLSAAVRPRAIRHAMYKVADWELKQAQPYFGRNWTWAVLYTGYMAAAGSLHDARYREAMEQIGEKFHWQLRSAVPNADDQSIAQTYLELYQRDRNPAQIAATQQALQRLMRGENAHIPENQVQIPWWWCDSLFMAPPVWSRMYEATHQTEYLHYIDEHWWQTSSKLYSAQWHLYYRDITYLHTKGPNGKPVFWSRGEGWVMAGLARMLEYLPESDPHRAAYEAQLRQMAAEVVRLQDPVSGLWHSNLLDAKDYPLPETSGSALMTFALAWGVDHGILDRSTYLPAVHRAWSGLVHQIYASGRLGCIQQTGAAPAHYLPSSSYNYGVGAFLLAGSEVLQLTRHEG</sequence>
<dbReference type="Gene3D" id="1.50.10.10">
    <property type="match status" value="1"/>
</dbReference>
<dbReference type="InterPro" id="IPR052043">
    <property type="entry name" value="PolySaccharide_Degr_Enz"/>
</dbReference>
<gene>
    <name evidence="2" type="ordered locus">ACP_0551</name>
</gene>
<dbReference type="InterPro" id="IPR010905">
    <property type="entry name" value="Glyco_hydro_88"/>
</dbReference>
<proteinExistence type="predicted"/>
<dbReference type="SUPFAM" id="SSF48208">
    <property type="entry name" value="Six-hairpin glycosidases"/>
    <property type="match status" value="1"/>
</dbReference>
<evidence type="ECO:0000256" key="1">
    <source>
        <dbReference type="ARBA" id="ARBA00022801"/>
    </source>
</evidence>
<dbReference type="STRING" id="240015.ACP_0551"/>
<dbReference type="EMBL" id="CP001472">
    <property type="protein sequence ID" value="ACO33760.1"/>
    <property type="molecule type" value="Genomic_DNA"/>
</dbReference>
<dbReference type="InParanoid" id="C1F147"/>
<dbReference type="PANTHER" id="PTHR33886:SF8">
    <property type="entry name" value="UNSATURATED RHAMNOGALACTURONAN HYDROLASE (EUROFUNG)"/>
    <property type="match status" value="1"/>
</dbReference>
<keyword evidence="1 2" id="KW-0378">Hydrolase</keyword>
<protein>
    <submittedName>
        <fullName evidence="2">Glycosyl hydrolase family 88 protein</fullName>
    </submittedName>
</protein>
<dbReference type="eggNOG" id="COG4225">
    <property type="taxonomic scope" value="Bacteria"/>
</dbReference>
<dbReference type="CAZy" id="GH105">
    <property type="family name" value="Glycoside Hydrolase Family 105"/>
</dbReference>
<dbReference type="Pfam" id="PF07470">
    <property type="entry name" value="Glyco_hydro_88"/>
    <property type="match status" value="1"/>
</dbReference>
<accession>C1F147</accession>
<evidence type="ECO:0000313" key="2">
    <source>
        <dbReference type="EMBL" id="ACO33760.1"/>
    </source>
</evidence>
<reference evidence="2 3" key="1">
    <citation type="journal article" date="2009" name="Appl. Environ. Microbiol.">
        <title>Three genomes from the phylum Acidobacteria provide insight into the lifestyles of these microorganisms in soils.</title>
        <authorList>
            <person name="Ward N.L."/>
            <person name="Challacombe J.F."/>
            <person name="Janssen P.H."/>
            <person name="Henrissat B."/>
            <person name="Coutinho P.M."/>
            <person name="Wu M."/>
            <person name="Xie G."/>
            <person name="Haft D.H."/>
            <person name="Sait M."/>
            <person name="Badger J."/>
            <person name="Barabote R.D."/>
            <person name="Bradley B."/>
            <person name="Brettin T.S."/>
            <person name="Brinkac L.M."/>
            <person name="Bruce D."/>
            <person name="Creasy T."/>
            <person name="Daugherty S.C."/>
            <person name="Davidsen T.M."/>
            <person name="DeBoy R.T."/>
            <person name="Detter J.C."/>
            <person name="Dodson R.J."/>
            <person name="Durkin A.S."/>
            <person name="Ganapathy A."/>
            <person name="Gwinn-Giglio M."/>
            <person name="Han C.S."/>
            <person name="Khouri H."/>
            <person name="Kiss H."/>
            <person name="Kothari S.P."/>
            <person name="Madupu R."/>
            <person name="Nelson K.E."/>
            <person name="Nelson W.C."/>
            <person name="Paulsen I."/>
            <person name="Penn K."/>
            <person name="Ren Q."/>
            <person name="Rosovitz M.J."/>
            <person name="Selengut J.D."/>
            <person name="Shrivastava S."/>
            <person name="Sullivan S.A."/>
            <person name="Tapia R."/>
            <person name="Thompson L.S."/>
            <person name="Watkins K.L."/>
            <person name="Yang Q."/>
            <person name="Yu C."/>
            <person name="Zafar N."/>
            <person name="Zhou L."/>
            <person name="Kuske C.R."/>
        </authorList>
    </citation>
    <scope>NUCLEOTIDE SEQUENCE [LARGE SCALE GENOMIC DNA]</scope>
    <source>
        <strain evidence="3">ATCC 51196 / DSM 11244 / BCRC 80197 / JCM 7670 / NBRC 15755 / NCIMB 13165 / 161</strain>
    </source>
</reference>
<dbReference type="OrthoDB" id="258246at2"/>
<dbReference type="AlphaFoldDB" id="C1F147"/>
<evidence type="ECO:0000313" key="3">
    <source>
        <dbReference type="Proteomes" id="UP000002207"/>
    </source>
</evidence>
<dbReference type="HOGENOM" id="CLU_042785_0_0_0"/>
<organism evidence="2 3">
    <name type="scientific">Acidobacterium capsulatum (strain ATCC 51196 / DSM 11244 / BCRC 80197 / JCM 7670 / NBRC 15755 / NCIMB 13165 / 161)</name>
    <dbReference type="NCBI Taxonomy" id="240015"/>
    <lineage>
        <taxon>Bacteria</taxon>
        <taxon>Pseudomonadati</taxon>
        <taxon>Acidobacteriota</taxon>
        <taxon>Terriglobia</taxon>
        <taxon>Terriglobales</taxon>
        <taxon>Acidobacteriaceae</taxon>
        <taxon>Acidobacterium</taxon>
    </lineage>
</organism>
<dbReference type="PANTHER" id="PTHR33886">
    <property type="entry name" value="UNSATURATED RHAMNOGALACTURONAN HYDROLASE (EUROFUNG)"/>
    <property type="match status" value="1"/>
</dbReference>
<keyword evidence="3" id="KW-1185">Reference proteome</keyword>